<feature type="transmembrane region" description="Helical" evidence="1">
    <location>
        <begin position="176"/>
        <end position="196"/>
    </location>
</feature>
<comment type="caution">
    <text evidence="2">The sequence shown here is derived from an EMBL/GenBank/DDBJ whole genome shotgun (WGS) entry which is preliminary data.</text>
</comment>
<accession>A0ABP9BIH8</accession>
<sequence length="252" mass="27414">MKESELPASINRIAWRTAFISLIIALLVFIATPLLPASSPQQKLALMASAGFGLLFIVAGFLYFVTELKQPTRSIEQVKANRISSPPPDWRGLGLTGFIWLLGMGLLAAHFFYWNPLAAAPHLTFQEIYDQMKLAQEFSPKLVITAGSIALLIQLGVGALHLLWCKVASYTGTRAIGWLALGTWFSLTVAWLAWGFHMSMGLADTFALTGGDYEVVPSTLVSLVMTALFLTGIYGLLRPAPRHPAPAALQEA</sequence>
<feature type="transmembrane region" description="Helical" evidence="1">
    <location>
        <begin position="142"/>
        <end position="164"/>
    </location>
</feature>
<keyword evidence="1" id="KW-1133">Transmembrane helix</keyword>
<evidence type="ECO:0000313" key="3">
    <source>
        <dbReference type="Proteomes" id="UP001500187"/>
    </source>
</evidence>
<reference evidence="3" key="1">
    <citation type="journal article" date="2019" name="Int. J. Syst. Evol. Microbiol.">
        <title>The Global Catalogue of Microorganisms (GCM) 10K type strain sequencing project: providing services to taxonomists for standard genome sequencing and annotation.</title>
        <authorList>
            <consortium name="The Broad Institute Genomics Platform"/>
            <consortium name="The Broad Institute Genome Sequencing Center for Infectious Disease"/>
            <person name="Wu L."/>
            <person name="Ma J."/>
        </authorList>
    </citation>
    <scope>NUCLEOTIDE SEQUENCE [LARGE SCALE GENOMIC DNA]</scope>
    <source>
        <strain evidence="3">JCM 18541</strain>
    </source>
</reference>
<name>A0ABP9BIH8_9MICC</name>
<dbReference type="Proteomes" id="UP001500187">
    <property type="component" value="Unassembled WGS sequence"/>
</dbReference>
<feature type="transmembrane region" description="Helical" evidence="1">
    <location>
        <begin position="216"/>
        <end position="237"/>
    </location>
</feature>
<evidence type="ECO:0000313" key="2">
    <source>
        <dbReference type="EMBL" id="GAA4794841.1"/>
    </source>
</evidence>
<keyword evidence="3" id="KW-1185">Reference proteome</keyword>
<gene>
    <name evidence="2" type="ORF">GCM10023352_12390</name>
</gene>
<proteinExistence type="predicted"/>
<organism evidence="2 3">
    <name type="scientific">Rothia endophytica</name>
    <dbReference type="NCBI Taxonomy" id="1324766"/>
    <lineage>
        <taxon>Bacteria</taxon>
        <taxon>Bacillati</taxon>
        <taxon>Actinomycetota</taxon>
        <taxon>Actinomycetes</taxon>
        <taxon>Micrococcales</taxon>
        <taxon>Micrococcaceae</taxon>
        <taxon>Rothia</taxon>
    </lineage>
</organism>
<dbReference type="EMBL" id="BAABKP010000001">
    <property type="protein sequence ID" value="GAA4794841.1"/>
    <property type="molecule type" value="Genomic_DNA"/>
</dbReference>
<feature type="transmembrane region" description="Helical" evidence="1">
    <location>
        <begin position="44"/>
        <end position="65"/>
    </location>
</feature>
<keyword evidence="1" id="KW-0812">Transmembrane</keyword>
<keyword evidence="1" id="KW-0472">Membrane</keyword>
<feature type="transmembrane region" description="Helical" evidence="1">
    <location>
        <begin position="92"/>
        <end position="113"/>
    </location>
</feature>
<feature type="transmembrane region" description="Helical" evidence="1">
    <location>
        <begin position="12"/>
        <end position="32"/>
    </location>
</feature>
<protein>
    <submittedName>
        <fullName evidence="2">Uncharacterized protein</fullName>
    </submittedName>
</protein>
<evidence type="ECO:0000256" key="1">
    <source>
        <dbReference type="SAM" id="Phobius"/>
    </source>
</evidence>